<sequence length="141" mass="16092">MKAIRATDLASFFALLLSVLGITDGDSRRYLTPEDFMLAAKTPVKRPTDEEIDAIQNAQLFEGDIEGIQNAEMAFMHDQLDGLFGDIFRLPYHSSLNLVTYPDRLWPDGEIPYVLEERLTSELVLLFIFYLHFNGCFIQKA</sequence>
<keyword evidence="2" id="KW-1185">Reference proteome</keyword>
<protein>
    <submittedName>
        <fullName evidence="3">Secreted protein</fullName>
    </submittedName>
</protein>
<feature type="chain" id="PRO_5005656453" evidence="1">
    <location>
        <begin position="26"/>
        <end position="141"/>
    </location>
</feature>
<dbReference type="AlphaFoldDB" id="A0A0M3HX03"/>
<evidence type="ECO:0000256" key="1">
    <source>
        <dbReference type="SAM" id="SignalP"/>
    </source>
</evidence>
<reference evidence="3" key="1">
    <citation type="submission" date="2017-02" db="UniProtKB">
        <authorList>
            <consortium name="WormBaseParasite"/>
        </authorList>
    </citation>
    <scope>IDENTIFICATION</scope>
</reference>
<feature type="signal peptide" evidence="1">
    <location>
        <begin position="1"/>
        <end position="25"/>
    </location>
</feature>
<dbReference type="WBParaSite" id="ALUE_0000776401-mRNA-1">
    <property type="protein sequence ID" value="ALUE_0000776401-mRNA-1"/>
    <property type="gene ID" value="ALUE_0000776401"/>
</dbReference>
<organism evidence="2 3">
    <name type="scientific">Ascaris lumbricoides</name>
    <name type="common">Giant roundworm</name>
    <dbReference type="NCBI Taxonomy" id="6252"/>
    <lineage>
        <taxon>Eukaryota</taxon>
        <taxon>Metazoa</taxon>
        <taxon>Ecdysozoa</taxon>
        <taxon>Nematoda</taxon>
        <taxon>Chromadorea</taxon>
        <taxon>Rhabditida</taxon>
        <taxon>Spirurina</taxon>
        <taxon>Ascaridomorpha</taxon>
        <taxon>Ascaridoidea</taxon>
        <taxon>Ascarididae</taxon>
        <taxon>Ascaris</taxon>
    </lineage>
</organism>
<keyword evidence="1" id="KW-0732">Signal</keyword>
<proteinExistence type="predicted"/>
<name>A0A0M3HX03_ASCLU</name>
<dbReference type="Proteomes" id="UP000036681">
    <property type="component" value="Unplaced"/>
</dbReference>
<accession>A0A0M3HX03</accession>
<evidence type="ECO:0000313" key="3">
    <source>
        <dbReference type="WBParaSite" id="ALUE_0000776401-mRNA-1"/>
    </source>
</evidence>
<evidence type="ECO:0000313" key="2">
    <source>
        <dbReference type="Proteomes" id="UP000036681"/>
    </source>
</evidence>